<dbReference type="EMBL" id="BMNB01000032">
    <property type="protein sequence ID" value="GGM59664.1"/>
    <property type="molecule type" value="Genomic_DNA"/>
</dbReference>
<dbReference type="Gene3D" id="3.60.21.10">
    <property type="match status" value="1"/>
</dbReference>
<evidence type="ECO:0000259" key="1">
    <source>
        <dbReference type="Pfam" id="PF00149"/>
    </source>
</evidence>
<dbReference type="SUPFAM" id="SSF56300">
    <property type="entry name" value="Metallo-dependent phosphatases"/>
    <property type="match status" value="1"/>
</dbReference>
<dbReference type="Pfam" id="PF00149">
    <property type="entry name" value="Metallophos"/>
    <property type="match status" value="1"/>
</dbReference>
<dbReference type="Proteomes" id="UP000608890">
    <property type="component" value="Unassembled WGS sequence"/>
</dbReference>
<sequence>MLMDGQTTLIGMGKRTLFRLATATVATGAAALAYASLVERNMFTLRRFDVPVLSTGTEPLRVLHLSDLHMTPNQLRKQRWVASLAALDPDLVVVTGDNMAHPQAVPGVLRALQPLLDYPGAFVFGSNDYTGPVWKNPFTYFLPDREYTEGVELPSEELRDVLTGAGWTDLNNRRVTVKAGGRAIDMVGVDDPHVERDDYASVAGPVDTTADLAIALTHSPEPALLDEMAADGFGLLLAGHTHGGQVCVPGVGALVTNCGLPRSMAKGLHHWPGSDSWLHVSAGLGTHPTAPVRFACPPEASLLTLIPR</sequence>
<dbReference type="GO" id="GO:0016020">
    <property type="term" value="C:membrane"/>
    <property type="evidence" value="ECO:0007669"/>
    <property type="project" value="GOC"/>
</dbReference>
<dbReference type="PANTHER" id="PTHR31302">
    <property type="entry name" value="TRANSMEMBRANE PROTEIN WITH METALLOPHOSPHOESTERASE DOMAIN-RELATED"/>
    <property type="match status" value="1"/>
</dbReference>
<dbReference type="GO" id="GO:0008758">
    <property type="term" value="F:UDP-2,3-diacylglucosamine hydrolase activity"/>
    <property type="evidence" value="ECO:0007669"/>
    <property type="project" value="TreeGrafter"/>
</dbReference>
<organism evidence="2 3">
    <name type="scientific">Micromonospora sonchi</name>
    <dbReference type="NCBI Taxonomy" id="1763543"/>
    <lineage>
        <taxon>Bacteria</taxon>
        <taxon>Bacillati</taxon>
        <taxon>Actinomycetota</taxon>
        <taxon>Actinomycetes</taxon>
        <taxon>Micromonosporales</taxon>
        <taxon>Micromonosporaceae</taxon>
        <taxon>Micromonospora</taxon>
    </lineage>
</organism>
<gene>
    <name evidence="2" type="ORF">GCM10011608_50980</name>
</gene>
<keyword evidence="3" id="KW-1185">Reference proteome</keyword>
<protein>
    <recommendedName>
        <fullName evidence="1">Calcineurin-like phosphoesterase domain-containing protein</fullName>
    </recommendedName>
</protein>
<feature type="domain" description="Calcineurin-like phosphoesterase" evidence="1">
    <location>
        <begin position="60"/>
        <end position="243"/>
    </location>
</feature>
<name>A0A917U5A4_9ACTN</name>
<dbReference type="PANTHER" id="PTHR31302:SF20">
    <property type="entry name" value="CONSERVED PROTEIN"/>
    <property type="match status" value="1"/>
</dbReference>
<evidence type="ECO:0000313" key="2">
    <source>
        <dbReference type="EMBL" id="GGM59664.1"/>
    </source>
</evidence>
<dbReference type="GO" id="GO:0009245">
    <property type="term" value="P:lipid A biosynthetic process"/>
    <property type="evidence" value="ECO:0007669"/>
    <property type="project" value="TreeGrafter"/>
</dbReference>
<accession>A0A917U5A4</accession>
<proteinExistence type="predicted"/>
<dbReference type="InterPro" id="IPR004843">
    <property type="entry name" value="Calcineurin-like_PHP"/>
</dbReference>
<evidence type="ECO:0000313" key="3">
    <source>
        <dbReference type="Proteomes" id="UP000608890"/>
    </source>
</evidence>
<dbReference type="InterPro" id="IPR029052">
    <property type="entry name" value="Metallo-depent_PP-like"/>
</dbReference>
<reference evidence="2" key="2">
    <citation type="submission" date="2020-09" db="EMBL/GenBank/DDBJ databases">
        <authorList>
            <person name="Sun Q."/>
            <person name="Zhou Y."/>
        </authorList>
    </citation>
    <scope>NUCLEOTIDE SEQUENCE</scope>
    <source>
        <strain evidence="2">CGMCC 4.7312</strain>
    </source>
</reference>
<dbReference type="InterPro" id="IPR051158">
    <property type="entry name" value="Metallophosphoesterase_sf"/>
</dbReference>
<dbReference type="AlphaFoldDB" id="A0A917U5A4"/>
<reference evidence="2" key="1">
    <citation type="journal article" date="2014" name="Int. J. Syst. Evol. Microbiol.">
        <title>Complete genome sequence of Corynebacterium casei LMG S-19264T (=DSM 44701T), isolated from a smear-ripened cheese.</title>
        <authorList>
            <consortium name="US DOE Joint Genome Institute (JGI-PGF)"/>
            <person name="Walter F."/>
            <person name="Albersmeier A."/>
            <person name="Kalinowski J."/>
            <person name="Ruckert C."/>
        </authorList>
    </citation>
    <scope>NUCLEOTIDE SEQUENCE</scope>
    <source>
        <strain evidence="2">CGMCC 4.7312</strain>
    </source>
</reference>
<comment type="caution">
    <text evidence="2">The sequence shown here is derived from an EMBL/GenBank/DDBJ whole genome shotgun (WGS) entry which is preliminary data.</text>
</comment>